<dbReference type="InterPro" id="IPR003660">
    <property type="entry name" value="HAMP_dom"/>
</dbReference>
<keyword evidence="5" id="KW-0472">Membrane</keyword>
<dbReference type="Pfam" id="PF00015">
    <property type="entry name" value="MCPsignal"/>
    <property type="match status" value="1"/>
</dbReference>
<sequence length="575" mass="61228">MKITDMKISVRLGVCFAALIAVMCLIAGVGVKNLWAVSDATSEIVNDRYVKVAIGAQMSDKINTAARSLRNAILARNPEEAKKYLDRVETNTKDVGELLGRMEKLINTPRGKELMGALNQSREEYSKHRVKVMELIRQQKRDEATAYLFDVTIPAQDKYFTALKDMTTFQAGLMDKAVERANDASSNAVNIMLLLSAAAIVLSALCAWLITRSITRPLNQAVQVATAVAAGDLTVQIDNSSKDETGALLASLKAMNDNLHRIVTEVRQGSDTINTASGEIATGNLDLSSRTEQQAGALEETASAMEELTSTVKQNADNARQANTLAETASQVAIQGGSVVGEVVQTMSQINDASRKIVDIISVIDGIAFQTNILALNAAVEAARAGEQGRGFAVVASEVRTLAQRSAAAAKEIKTLIDASVERVENGSRLVEQAGTTMDEVVASVKRVTDVVAEITAASGEQSDGIEQINQAIVQMDEVTQQNAALVEEAAAAAQSLQEQSGRLVETVSIFKLSNQETRRPAPVAATAARTVDVTPRAAALPRKPAAKTSAPAKALPVAQPAFKPAAAEGDWEQF</sequence>
<keyword evidence="5" id="KW-1133">Transmembrane helix</keyword>
<comment type="caution">
    <text evidence="8">The sequence shown here is derived from an EMBL/GenBank/DDBJ whole genome shotgun (WGS) entry which is preliminary data.</text>
</comment>
<evidence type="ECO:0000256" key="3">
    <source>
        <dbReference type="PROSITE-ProRule" id="PRU00284"/>
    </source>
</evidence>
<dbReference type="Pfam" id="PF12729">
    <property type="entry name" value="4HB_MCP_1"/>
    <property type="match status" value="1"/>
</dbReference>
<keyword evidence="3" id="KW-0807">Transducer</keyword>
<dbReference type="PROSITE" id="PS50111">
    <property type="entry name" value="CHEMOTAXIS_TRANSDUC_2"/>
    <property type="match status" value="1"/>
</dbReference>
<dbReference type="Proteomes" id="UP001246576">
    <property type="component" value="Unassembled WGS sequence"/>
</dbReference>
<feature type="transmembrane region" description="Helical" evidence="5">
    <location>
        <begin position="12"/>
        <end position="31"/>
    </location>
</feature>
<dbReference type="InterPro" id="IPR047347">
    <property type="entry name" value="YvaQ-like_sensor"/>
</dbReference>
<evidence type="ECO:0000259" key="6">
    <source>
        <dbReference type="PROSITE" id="PS50111"/>
    </source>
</evidence>
<dbReference type="Gene3D" id="1.10.287.950">
    <property type="entry name" value="Methyl-accepting chemotaxis protein"/>
    <property type="match status" value="1"/>
</dbReference>
<dbReference type="CDD" id="cd19411">
    <property type="entry name" value="MCP2201-like_sensor"/>
    <property type="match status" value="1"/>
</dbReference>
<dbReference type="InterPro" id="IPR051310">
    <property type="entry name" value="MCP_chemotaxis"/>
</dbReference>
<evidence type="ECO:0000259" key="7">
    <source>
        <dbReference type="PROSITE" id="PS50885"/>
    </source>
</evidence>
<dbReference type="SMART" id="SM00304">
    <property type="entry name" value="HAMP"/>
    <property type="match status" value="1"/>
</dbReference>
<dbReference type="InterPro" id="IPR004089">
    <property type="entry name" value="MCPsignal_dom"/>
</dbReference>
<dbReference type="SUPFAM" id="SSF58104">
    <property type="entry name" value="Methyl-accepting chemotaxis protein (MCP) signaling domain"/>
    <property type="match status" value="1"/>
</dbReference>
<dbReference type="SMART" id="SM00283">
    <property type="entry name" value="MA"/>
    <property type="match status" value="1"/>
</dbReference>
<evidence type="ECO:0000256" key="5">
    <source>
        <dbReference type="SAM" id="Phobius"/>
    </source>
</evidence>
<keyword evidence="5" id="KW-0812">Transmembrane</keyword>
<evidence type="ECO:0000256" key="1">
    <source>
        <dbReference type="ARBA" id="ARBA00022481"/>
    </source>
</evidence>
<dbReference type="InterPro" id="IPR024478">
    <property type="entry name" value="HlyB_4HB_MCP"/>
</dbReference>
<dbReference type="PANTHER" id="PTHR43531:SF14">
    <property type="entry name" value="METHYL-ACCEPTING CHEMOTAXIS PROTEIN I-RELATED"/>
    <property type="match status" value="1"/>
</dbReference>
<name>A0ABU2ELX2_9BURK</name>
<reference evidence="8" key="1">
    <citation type="submission" date="2023-09" db="EMBL/GenBank/DDBJ databases">
        <title>Description of first Herbaspirillum huttiense subsp. nephrolepsisexaltata and Herbaspirillum huttiense subsp. lycopersicon.</title>
        <authorList>
            <person name="Poudel M."/>
            <person name="Sharma A."/>
            <person name="Goss E."/>
            <person name="Tapia J.H."/>
            <person name="Harmon C.M."/>
            <person name="Jones J.B."/>
        </authorList>
    </citation>
    <scope>NUCLEOTIDE SEQUENCE</scope>
    <source>
        <strain evidence="8">SE1</strain>
    </source>
</reference>
<evidence type="ECO:0000256" key="2">
    <source>
        <dbReference type="ARBA" id="ARBA00029447"/>
    </source>
</evidence>
<organism evidence="8 9">
    <name type="scientific">Herbaspirillum huttiense subsp. lycopersici</name>
    <dbReference type="NCBI Taxonomy" id="3074428"/>
    <lineage>
        <taxon>Bacteria</taxon>
        <taxon>Pseudomonadati</taxon>
        <taxon>Pseudomonadota</taxon>
        <taxon>Betaproteobacteria</taxon>
        <taxon>Burkholderiales</taxon>
        <taxon>Oxalobacteraceae</taxon>
        <taxon>Herbaspirillum</taxon>
    </lineage>
</organism>
<dbReference type="Pfam" id="PF00672">
    <property type="entry name" value="HAMP"/>
    <property type="match status" value="1"/>
</dbReference>
<evidence type="ECO:0000313" key="9">
    <source>
        <dbReference type="Proteomes" id="UP001246576"/>
    </source>
</evidence>
<keyword evidence="4" id="KW-0175">Coiled coil</keyword>
<feature type="domain" description="Methyl-accepting transducer" evidence="6">
    <location>
        <begin position="269"/>
        <end position="498"/>
    </location>
</feature>
<dbReference type="PROSITE" id="PS50885">
    <property type="entry name" value="HAMP"/>
    <property type="match status" value="1"/>
</dbReference>
<dbReference type="RefSeq" id="WP_121038149.1">
    <property type="nucleotide sequence ID" value="NZ_JAVLSJ010000005.1"/>
</dbReference>
<accession>A0ABU2ELX2</accession>
<dbReference type="EMBL" id="JAVLSJ010000005">
    <property type="protein sequence ID" value="MDR9848853.1"/>
    <property type="molecule type" value="Genomic_DNA"/>
</dbReference>
<proteinExistence type="inferred from homology"/>
<evidence type="ECO:0000313" key="8">
    <source>
        <dbReference type="EMBL" id="MDR9848853.1"/>
    </source>
</evidence>
<dbReference type="PANTHER" id="PTHR43531">
    <property type="entry name" value="PROTEIN ICFG"/>
    <property type="match status" value="1"/>
</dbReference>
<feature type="coiled-coil region" evidence="4">
    <location>
        <begin position="469"/>
        <end position="496"/>
    </location>
</feature>
<protein>
    <submittedName>
        <fullName evidence="8">Methyl-accepting chemotaxis protein</fullName>
    </submittedName>
</protein>
<keyword evidence="9" id="KW-1185">Reference proteome</keyword>
<dbReference type="Gene3D" id="6.10.340.10">
    <property type="match status" value="1"/>
</dbReference>
<feature type="transmembrane region" description="Helical" evidence="5">
    <location>
        <begin position="188"/>
        <end position="210"/>
    </location>
</feature>
<dbReference type="CDD" id="cd11386">
    <property type="entry name" value="MCP_signal"/>
    <property type="match status" value="1"/>
</dbReference>
<comment type="similarity">
    <text evidence="2">Belongs to the methyl-accepting chemotaxis (MCP) protein family.</text>
</comment>
<feature type="domain" description="HAMP" evidence="7">
    <location>
        <begin position="212"/>
        <end position="264"/>
    </location>
</feature>
<evidence type="ECO:0000256" key="4">
    <source>
        <dbReference type="SAM" id="Coils"/>
    </source>
</evidence>
<keyword evidence="1" id="KW-0488">Methylation</keyword>
<gene>
    <name evidence="8" type="ORF">RI048_11540</name>
</gene>